<dbReference type="EMBL" id="VAUV01000015">
    <property type="protein sequence ID" value="TLD69160.1"/>
    <property type="molecule type" value="Genomic_DNA"/>
</dbReference>
<evidence type="ECO:0000256" key="2">
    <source>
        <dbReference type="ARBA" id="ARBA00006228"/>
    </source>
</evidence>
<keyword evidence="4" id="KW-0812">Transmembrane</keyword>
<keyword evidence="3" id="KW-1003">Cell membrane</keyword>
<evidence type="ECO:0000256" key="5">
    <source>
        <dbReference type="ARBA" id="ARBA00022989"/>
    </source>
</evidence>
<evidence type="ECO:0000256" key="4">
    <source>
        <dbReference type="ARBA" id="ARBA00022692"/>
    </source>
</evidence>
<gene>
    <name evidence="7" type="ORF">FEM03_18850</name>
</gene>
<dbReference type="RefSeq" id="WP_138087846.1">
    <property type="nucleotide sequence ID" value="NZ_VAUV01000015.1"/>
</dbReference>
<keyword evidence="8" id="KW-1185">Reference proteome</keyword>
<sequence>MKLLLKIPLLLGYSLFYLKELLLANYTVAKLVLTPGMNIRPAMFALPLSCTTDAQILLLANLISMTPGTLSVDVSTDKKTLYIHVIDVDDLDGLRTTLKEQFERRVITLLS</sequence>
<protein>
    <submittedName>
        <fullName evidence="7">Sodium:proton antiporter</fullName>
    </submittedName>
</protein>
<reference evidence="7 8" key="1">
    <citation type="submission" date="2019-05" db="EMBL/GenBank/DDBJ databases">
        <title>Verrucobacter flavum gen. nov., sp. nov. a new member of the family Verrucomicrobiaceae.</title>
        <authorList>
            <person name="Szuroczki S."/>
            <person name="Abbaszade G."/>
            <person name="Szabo A."/>
            <person name="Felfoldi T."/>
            <person name="Schumann P."/>
            <person name="Boka K."/>
            <person name="Keki Z."/>
            <person name="Toumi M."/>
            <person name="Toth E."/>
        </authorList>
    </citation>
    <scope>NUCLEOTIDE SEQUENCE [LARGE SCALE GENOMIC DNA]</scope>
    <source>
        <strain evidence="7 8">MG-N-17</strain>
    </source>
</reference>
<keyword evidence="6" id="KW-0472">Membrane</keyword>
<dbReference type="GO" id="GO:0008324">
    <property type="term" value="F:monoatomic cation transmembrane transporter activity"/>
    <property type="evidence" value="ECO:0007669"/>
    <property type="project" value="InterPro"/>
</dbReference>
<dbReference type="Proteomes" id="UP000306196">
    <property type="component" value="Unassembled WGS sequence"/>
</dbReference>
<dbReference type="Pfam" id="PF01899">
    <property type="entry name" value="MNHE"/>
    <property type="match status" value="1"/>
</dbReference>
<name>A0A5R8KA18_9BACT</name>
<evidence type="ECO:0000256" key="3">
    <source>
        <dbReference type="ARBA" id="ARBA00022475"/>
    </source>
</evidence>
<comment type="similarity">
    <text evidence="2">Belongs to the CPA3 antiporters (TC 2.A.63) subunit E family.</text>
</comment>
<comment type="caution">
    <text evidence="7">The sequence shown here is derived from an EMBL/GenBank/DDBJ whole genome shotgun (WGS) entry which is preliminary data.</text>
</comment>
<dbReference type="InterPro" id="IPR002758">
    <property type="entry name" value="Cation_antiport_E"/>
</dbReference>
<dbReference type="PANTHER" id="PTHR34584:SF1">
    <property type="entry name" value="NA(+)_H(+) ANTIPORTER SUBUNIT E1"/>
    <property type="match status" value="1"/>
</dbReference>
<dbReference type="AlphaFoldDB" id="A0A5R8KA18"/>
<dbReference type="PANTHER" id="PTHR34584">
    <property type="entry name" value="NA(+)/H(+) ANTIPORTER SUBUNIT E1"/>
    <property type="match status" value="1"/>
</dbReference>
<accession>A0A5R8KA18</accession>
<evidence type="ECO:0000313" key="7">
    <source>
        <dbReference type="EMBL" id="TLD69160.1"/>
    </source>
</evidence>
<keyword evidence="5" id="KW-1133">Transmembrane helix</keyword>
<evidence type="ECO:0000256" key="1">
    <source>
        <dbReference type="ARBA" id="ARBA00004651"/>
    </source>
</evidence>
<organism evidence="7 8">
    <name type="scientific">Phragmitibacter flavus</name>
    <dbReference type="NCBI Taxonomy" id="2576071"/>
    <lineage>
        <taxon>Bacteria</taxon>
        <taxon>Pseudomonadati</taxon>
        <taxon>Verrucomicrobiota</taxon>
        <taxon>Verrucomicrobiia</taxon>
        <taxon>Verrucomicrobiales</taxon>
        <taxon>Verrucomicrobiaceae</taxon>
        <taxon>Phragmitibacter</taxon>
    </lineage>
</organism>
<dbReference type="GO" id="GO:0005886">
    <property type="term" value="C:plasma membrane"/>
    <property type="evidence" value="ECO:0007669"/>
    <property type="project" value="UniProtKB-SubCell"/>
</dbReference>
<proteinExistence type="inferred from homology"/>
<evidence type="ECO:0000256" key="6">
    <source>
        <dbReference type="ARBA" id="ARBA00023136"/>
    </source>
</evidence>
<evidence type="ECO:0000313" key="8">
    <source>
        <dbReference type="Proteomes" id="UP000306196"/>
    </source>
</evidence>
<dbReference type="OrthoDB" id="9807187at2"/>
<comment type="subcellular location">
    <subcellularLocation>
        <location evidence="1">Cell membrane</location>
        <topology evidence="1">Multi-pass membrane protein</topology>
    </subcellularLocation>
</comment>